<evidence type="ECO:0000313" key="2">
    <source>
        <dbReference type="EMBL" id="KRM60535.1"/>
    </source>
</evidence>
<evidence type="ECO:0000256" key="1">
    <source>
        <dbReference type="SAM" id="Phobius"/>
    </source>
</evidence>
<keyword evidence="3" id="KW-1185">Reference proteome</keyword>
<feature type="transmembrane region" description="Helical" evidence="1">
    <location>
        <begin position="47"/>
        <end position="67"/>
    </location>
</feature>
<keyword evidence="1" id="KW-1133">Transmembrane helix</keyword>
<proteinExistence type="predicted"/>
<name>A0A0R2A0Q4_9LACO</name>
<reference evidence="2 3" key="1">
    <citation type="journal article" date="2015" name="Genome Announc.">
        <title>Expanding the biotechnology potential of lactobacilli through comparative genomics of 213 strains and associated genera.</title>
        <authorList>
            <person name="Sun Z."/>
            <person name="Harris H.M."/>
            <person name="McCann A."/>
            <person name="Guo C."/>
            <person name="Argimon S."/>
            <person name="Zhang W."/>
            <person name="Yang X."/>
            <person name="Jeffery I.B."/>
            <person name="Cooney J.C."/>
            <person name="Kagawa T.F."/>
            <person name="Liu W."/>
            <person name="Song Y."/>
            <person name="Salvetti E."/>
            <person name="Wrobel A."/>
            <person name="Rasinkangas P."/>
            <person name="Parkhill J."/>
            <person name="Rea M.C."/>
            <person name="O'Sullivan O."/>
            <person name="Ritari J."/>
            <person name="Douillard F.P."/>
            <person name="Paul Ross R."/>
            <person name="Yang R."/>
            <person name="Briner A.E."/>
            <person name="Felis G.E."/>
            <person name="de Vos W.M."/>
            <person name="Barrangou R."/>
            <person name="Klaenhammer T.R."/>
            <person name="Caufield P.W."/>
            <person name="Cui Y."/>
            <person name="Zhang H."/>
            <person name="O'Toole P.W."/>
        </authorList>
    </citation>
    <scope>NUCLEOTIDE SEQUENCE [LARGE SCALE GENOMIC DNA]</scope>
    <source>
        <strain evidence="2 3">DSM 20634</strain>
    </source>
</reference>
<feature type="transmembrane region" description="Helical" evidence="1">
    <location>
        <begin position="12"/>
        <end position="32"/>
    </location>
</feature>
<dbReference type="Proteomes" id="UP000051733">
    <property type="component" value="Unassembled WGS sequence"/>
</dbReference>
<dbReference type="PATRIC" id="fig|1423813.3.peg.636"/>
<dbReference type="EMBL" id="AYYY01000063">
    <property type="protein sequence ID" value="KRM60535.1"/>
    <property type="molecule type" value="Genomic_DNA"/>
</dbReference>
<protein>
    <submittedName>
        <fullName evidence="2">Uncharacterized protein</fullName>
    </submittedName>
</protein>
<keyword evidence="1" id="KW-0812">Transmembrane</keyword>
<feature type="transmembrane region" description="Helical" evidence="1">
    <location>
        <begin position="96"/>
        <end position="118"/>
    </location>
</feature>
<dbReference type="AlphaFoldDB" id="A0A0R2A0Q4"/>
<comment type="caution">
    <text evidence="2">The sequence shown here is derived from an EMBL/GenBank/DDBJ whole genome shotgun (WGS) entry which is preliminary data.</text>
</comment>
<accession>A0A0R2A0Q4</accession>
<organism evidence="2 3">
    <name type="scientific">Paucilactobacillus vaccinostercus DSM 20634</name>
    <dbReference type="NCBI Taxonomy" id="1423813"/>
    <lineage>
        <taxon>Bacteria</taxon>
        <taxon>Bacillati</taxon>
        <taxon>Bacillota</taxon>
        <taxon>Bacilli</taxon>
        <taxon>Lactobacillales</taxon>
        <taxon>Lactobacillaceae</taxon>
        <taxon>Paucilactobacillus</taxon>
    </lineage>
</organism>
<gene>
    <name evidence="2" type="ORF">FC26_GL000625</name>
</gene>
<sequence length="142" mass="15756">MERVAKSTMTKKWMLAMISLGVLVVIFVLWLLRPDLLTSPTVVGNKWFNIYLVVGTWAVVHAIFNAIERGIVALPQLMAPTFDRTIGPQEAAENRLGWFSLMTLIIIPIVSVPVMLSLHLELSSTQSLVSLLHEGALLTIGY</sequence>
<keyword evidence="1" id="KW-0472">Membrane</keyword>
<evidence type="ECO:0000313" key="3">
    <source>
        <dbReference type="Proteomes" id="UP000051733"/>
    </source>
</evidence>